<evidence type="ECO:0000259" key="4">
    <source>
        <dbReference type="Pfam" id="PF01494"/>
    </source>
</evidence>
<dbReference type="RefSeq" id="WP_220205144.1">
    <property type="nucleotide sequence ID" value="NZ_BNJK01000001.1"/>
</dbReference>
<evidence type="ECO:0000313" key="6">
    <source>
        <dbReference type="Proteomes" id="UP000597444"/>
    </source>
</evidence>
<keyword evidence="3" id="KW-0274">FAD</keyword>
<dbReference type="Pfam" id="PF21274">
    <property type="entry name" value="Rng_hyd_C"/>
    <property type="match status" value="1"/>
</dbReference>
<dbReference type="PANTHER" id="PTHR43004:SF19">
    <property type="entry name" value="BINDING MONOOXYGENASE, PUTATIVE (JCVI)-RELATED"/>
    <property type="match status" value="1"/>
</dbReference>
<name>A0A8J3N1Q0_9CHLR</name>
<dbReference type="PRINTS" id="PR00420">
    <property type="entry name" value="RNGMNOXGNASE"/>
</dbReference>
<dbReference type="GO" id="GO:0016709">
    <property type="term" value="F:oxidoreductase activity, acting on paired donors, with incorporation or reduction of molecular oxygen, NAD(P)H as one donor, and incorporation of one atom of oxygen"/>
    <property type="evidence" value="ECO:0007669"/>
    <property type="project" value="UniProtKB-ARBA"/>
</dbReference>
<dbReference type="Pfam" id="PF01494">
    <property type="entry name" value="FAD_binding_3"/>
    <property type="match status" value="1"/>
</dbReference>
<comment type="caution">
    <text evidence="5">The sequence shown here is derived from an EMBL/GenBank/DDBJ whole genome shotgun (WGS) entry which is preliminary data.</text>
</comment>
<dbReference type="Proteomes" id="UP000597444">
    <property type="component" value="Unassembled WGS sequence"/>
</dbReference>
<dbReference type="InterPro" id="IPR050641">
    <property type="entry name" value="RIFMO-like"/>
</dbReference>
<dbReference type="Gene3D" id="3.50.50.60">
    <property type="entry name" value="FAD/NAD(P)-binding domain"/>
    <property type="match status" value="1"/>
</dbReference>
<accession>A0A8J3N1Q0</accession>
<feature type="domain" description="FAD-binding" evidence="4">
    <location>
        <begin position="6"/>
        <end position="360"/>
    </location>
</feature>
<keyword evidence="5" id="KW-0560">Oxidoreductase</keyword>
<dbReference type="InterPro" id="IPR002938">
    <property type="entry name" value="FAD-bd"/>
</dbReference>
<reference evidence="5" key="1">
    <citation type="submission" date="2020-10" db="EMBL/GenBank/DDBJ databases">
        <title>Taxonomic study of unclassified bacteria belonging to the class Ktedonobacteria.</title>
        <authorList>
            <person name="Yabe S."/>
            <person name="Wang C.M."/>
            <person name="Zheng Y."/>
            <person name="Sakai Y."/>
            <person name="Cavaletti L."/>
            <person name="Monciardini P."/>
            <person name="Donadio S."/>
        </authorList>
    </citation>
    <scope>NUCLEOTIDE SEQUENCE</scope>
    <source>
        <strain evidence="5">ID150040</strain>
    </source>
</reference>
<dbReference type="InterPro" id="IPR036188">
    <property type="entry name" value="FAD/NAD-bd_sf"/>
</dbReference>
<proteinExistence type="predicted"/>
<dbReference type="PANTHER" id="PTHR43004">
    <property type="entry name" value="TRK SYSTEM POTASSIUM UPTAKE PROTEIN"/>
    <property type="match status" value="1"/>
</dbReference>
<sequence length="530" mass="57866">MDTVTTPVLIVGGGLVGLSTSLFLTQHHVSSLLVERHASTSIHPRARGINFRSMELFRELGLEEQLRLAGKDLANNHGMLVVETLAGVERKRIAMAEPEHSSMDLVSPTGWCVCAQDQSEPVLLAAARQRGGDLRFSTEMISFEQDEAGVTAIVADRTTGAQQTIRADYLVAADGAASPIRNALGITRSGTGTLGHNISIYFSADLGDLVRGREFVLCQVENAEVRGLFIAINNRDLWLFSIAYDPERGERPEDFSAERCIDLIRKAVGLPQLAVEIKSILPWEAAVRVADRFQDGRIFLVGDAAHQMPPTGAFGANTGIQDAHNLVWKLAAVYHGQAASALLATYDEERRPVARFTTEQAGLRSAATAFDPRNANRTDLADSLVIITGYQYTSGAIIADETEPLPLDHLALDGHPGRRAPHVWLERQGRRISTLDLFGPRFVLLTGEQGQGWRDAAHALATRRDLNLDVYCIGSSDDLIDLDNRWSDAYGVTSAGVVLVRPDGFVCWRARDAKEPQEQALAAVLDQLLH</sequence>
<comment type="cofactor">
    <cofactor evidence="1">
        <name>FAD</name>
        <dbReference type="ChEBI" id="CHEBI:57692"/>
    </cofactor>
</comment>
<keyword evidence="2" id="KW-0285">Flavoprotein</keyword>
<protein>
    <submittedName>
        <fullName evidence="5">FAD-binding monooxygenase</fullName>
    </submittedName>
</protein>
<evidence type="ECO:0000313" key="5">
    <source>
        <dbReference type="EMBL" id="GHO94402.1"/>
    </source>
</evidence>
<dbReference type="SUPFAM" id="SSF51905">
    <property type="entry name" value="FAD/NAD(P)-binding domain"/>
    <property type="match status" value="1"/>
</dbReference>
<dbReference type="Gene3D" id="3.40.30.120">
    <property type="match status" value="1"/>
</dbReference>
<organism evidence="5 6">
    <name type="scientific">Reticulibacter mediterranei</name>
    <dbReference type="NCBI Taxonomy" id="2778369"/>
    <lineage>
        <taxon>Bacteria</taxon>
        <taxon>Bacillati</taxon>
        <taxon>Chloroflexota</taxon>
        <taxon>Ktedonobacteria</taxon>
        <taxon>Ktedonobacterales</taxon>
        <taxon>Reticulibacteraceae</taxon>
        <taxon>Reticulibacter</taxon>
    </lineage>
</organism>
<dbReference type="AlphaFoldDB" id="A0A8J3N1Q0"/>
<evidence type="ECO:0000256" key="3">
    <source>
        <dbReference type="ARBA" id="ARBA00022827"/>
    </source>
</evidence>
<dbReference type="GO" id="GO:0071949">
    <property type="term" value="F:FAD binding"/>
    <property type="evidence" value="ECO:0007669"/>
    <property type="project" value="InterPro"/>
</dbReference>
<gene>
    <name evidence="5" type="ORF">KSF_044500</name>
</gene>
<keyword evidence="6" id="KW-1185">Reference proteome</keyword>
<dbReference type="EMBL" id="BNJK01000001">
    <property type="protein sequence ID" value="GHO94402.1"/>
    <property type="molecule type" value="Genomic_DNA"/>
</dbReference>
<keyword evidence="5" id="KW-0503">Monooxygenase</keyword>
<evidence type="ECO:0000256" key="2">
    <source>
        <dbReference type="ARBA" id="ARBA00022630"/>
    </source>
</evidence>
<evidence type="ECO:0000256" key="1">
    <source>
        <dbReference type="ARBA" id="ARBA00001974"/>
    </source>
</evidence>
<dbReference type="Gene3D" id="3.30.9.10">
    <property type="entry name" value="D-Amino Acid Oxidase, subunit A, domain 2"/>
    <property type="match status" value="1"/>
</dbReference>